<keyword evidence="6" id="KW-1185">Reference proteome</keyword>
<gene>
    <name evidence="5" type="primary">SIX6</name>
    <name evidence="5" type="ORF">CEXT_452861</name>
</gene>
<accession>A0AAV4V0R3</accession>
<evidence type="ECO:0000256" key="2">
    <source>
        <dbReference type="ARBA" id="ARBA00023155"/>
    </source>
</evidence>
<organism evidence="5 6">
    <name type="scientific">Caerostris extrusa</name>
    <name type="common">Bark spider</name>
    <name type="synonym">Caerostris bankana</name>
    <dbReference type="NCBI Taxonomy" id="172846"/>
    <lineage>
        <taxon>Eukaryota</taxon>
        <taxon>Metazoa</taxon>
        <taxon>Ecdysozoa</taxon>
        <taxon>Arthropoda</taxon>
        <taxon>Chelicerata</taxon>
        <taxon>Arachnida</taxon>
        <taxon>Araneae</taxon>
        <taxon>Araneomorphae</taxon>
        <taxon>Entelegynae</taxon>
        <taxon>Araneoidea</taxon>
        <taxon>Araneidae</taxon>
        <taxon>Caerostris</taxon>
    </lineage>
</organism>
<keyword evidence="1 5" id="KW-0238">DNA-binding</keyword>
<dbReference type="InterPro" id="IPR031701">
    <property type="entry name" value="SIX1_SD"/>
</dbReference>
<dbReference type="AlphaFoldDB" id="A0AAV4V0R3"/>
<evidence type="ECO:0000313" key="6">
    <source>
        <dbReference type="Proteomes" id="UP001054945"/>
    </source>
</evidence>
<comment type="caution">
    <text evidence="5">The sequence shown here is derived from an EMBL/GenBank/DDBJ whole genome shotgun (WGS) entry which is preliminary data.</text>
</comment>
<protein>
    <submittedName>
        <fullName evidence="5">Homeobox protein SIX6</fullName>
    </submittedName>
</protein>
<dbReference type="GO" id="GO:0000981">
    <property type="term" value="F:DNA-binding transcription factor activity, RNA polymerase II-specific"/>
    <property type="evidence" value="ECO:0007669"/>
    <property type="project" value="TreeGrafter"/>
</dbReference>
<dbReference type="PANTHER" id="PTHR10390:SF33">
    <property type="entry name" value="PROTEIN OPTIX"/>
    <property type="match status" value="1"/>
</dbReference>
<dbReference type="Pfam" id="PF16878">
    <property type="entry name" value="SIX1_SD"/>
    <property type="match status" value="1"/>
</dbReference>
<dbReference type="GO" id="GO:0005634">
    <property type="term" value="C:nucleus"/>
    <property type="evidence" value="ECO:0007669"/>
    <property type="project" value="TreeGrafter"/>
</dbReference>
<evidence type="ECO:0000256" key="1">
    <source>
        <dbReference type="ARBA" id="ARBA00023125"/>
    </source>
</evidence>
<sequence>MPANEITLRARPWIRLVAPPSFFRLWLIALTKTSRKVSCCSNKTLCLLNVTLFSHEIPKSNGFGPESTNSLFPHPYAVTKPQLHHQSGGRCVRDLEDSGDIERLGRFLWSLPVAHPNCAELNKNESVLRARALVAFQSGNFRELYGILESHRFTKVSHSKLQAMWLEAHYQEAEKLREGH</sequence>
<evidence type="ECO:0000313" key="5">
    <source>
        <dbReference type="EMBL" id="GIY63593.1"/>
    </source>
</evidence>
<dbReference type="PANTHER" id="PTHR10390">
    <property type="entry name" value="HOMEOBOX PROTEIN SIX"/>
    <property type="match status" value="1"/>
</dbReference>
<evidence type="ECO:0000259" key="4">
    <source>
        <dbReference type="Pfam" id="PF16878"/>
    </source>
</evidence>
<evidence type="ECO:0000256" key="3">
    <source>
        <dbReference type="ARBA" id="ARBA00023242"/>
    </source>
</evidence>
<reference evidence="5 6" key="1">
    <citation type="submission" date="2021-06" db="EMBL/GenBank/DDBJ databases">
        <title>Caerostris extrusa draft genome.</title>
        <authorList>
            <person name="Kono N."/>
            <person name="Arakawa K."/>
        </authorList>
    </citation>
    <scope>NUCLEOTIDE SEQUENCE [LARGE SCALE GENOMIC DNA]</scope>
</reference>
<proteinExistence type="predicted"/>
<keyword evidence="2 5" id="KW-0371">Homeobox</keyword>
<feature type="domain" description="Homeobox protein SIX1 N-terminal SD" evidence="4">
    <location>
        <begin position="93"/>
        <end position="178"/>
    </location>
</feature>
<dbReference type="GO" id="GO:0005667">
    <property type="term" value="C:transcription regulator complex"/>
    <property type="evidence" value="ECO:0007669"/>
    <property type="project" value="TreeGrafter"/>
</dbReference>
<dbReference type="GO" id="GO:0000978">
    <property type="term" value="F:RNA polymerase II cis-regulatory region sequence-specific DNA binding"/>
    <property type="evidence" value="ECO:0007669"/>
    <property type="project" value="TreeGrafter"/>
</dbReference>
<dbReference type="EMBL" id="BPLR01013761">
    <property type="protein sequence ID" value="GIY63593.1"/>
    <property type="molecule type" value="Genomic_DNA"/>
</dbReference>
<dbReference type="Proteomes" id="UP001054945">
    <property type="component" value="Unassembled WGS sequence"/>
</dbReference>
<name>A0AAV4V0R3_CAEEX</name>
<keyword evidence="3" id="KW-0539">Nucleus</keyword>